<reference evidence="1 2" key="1">
    <citation type="journal article" date="2020" name="Microorganisms">
        <title>Osmotic Adaptation and Compatible Solute Biosynthesis of Phototrophic Bacteria as Revealed from Genome Analyses.</title>
        <authorList>
            <person name="Imhoff J.F."/>
            <person name="Rahn T."/>
            <person name="Kunzel S."/>
            <person name="Keller A."/>
            <person name="Neulinger S.C."/>
        </authorList>
    </citation>
    <scope>NUCLEOTIDE SEQUENCE [LARGE SCALE GENOMIC DNA]</scope>
    <source>
        <strain evidence="1 2">DSM 9895</strain>
    </source>
</reference>
<dbReference type="EMBL" id="NRRL01000001">
    <property type="protein sequence ID" value="MBK1666626.1"/>
    <property type="molecule type" value="Genomic_DNA"/>
</dbReference>
<dbReference type="RefSeq" id="WP_200338678.1">
    <property type="nucleotide sequence ID" value="NZ_NRRL01000001.1"/>
</dbReference>
<gene>
    <name evidence="1" type="ORF">CKO28_01030</name>
</gene>
<name>A0ABS1D9H4_9PROT</name>
<keyword evidence="2" id="KW-1185">Reference proteome</keyword>
<protein>
    <recommendedName>
        <fullName evidence="3">Hedgehog/Intein (Hint) domain-containing protein</fullName>
    </recommendedName>
</protein>
<evidence type="ECO:0008006" key="3">
    <source>
        <dbReference type="Google" id="ProtNLM"/>
    </source>
</evidence>
<proteinExistence type="predicted"/>
<evidence type="ECO:0000313" key="1">
    <source>
        <dbReference type="EMBL" id="MBK1666626.1"/>
    </source>
</evidence>
<organism evidence="1 2">
    <name type="scientific">Rhodovibrio sodomensis</name>
    <dbReference type="NCBI Taxonomy" id="1088"/>
    <lineage>
        <taxon>Bacteria</taxon>
        <taxon>Pseudomonadati</taxon>
        <taxon>Pseudomonadota</taxon>
        <taxon>Alphaproteobacteria</taxon>
        <taxon>Rhodospirillales</taxon>
        <taxon>Rhodovibrionaceae</taxon>
        <taxon>Rhodovibrio</taxon>
    </lineage>
</organism>
<comment type="caution">
    <text evidence="1">The sequence shown here is derived from an EMBL/GenBank/DDBJ whole genome shotgun (WGS) entry which is preliminary data.</text>
</comment>
<evidence type="ECO:0000313" key="2">
    <source>
        <dbReference type="Proteomes" id="UP001296873"/>
    </source>
</evidence>
<sequence length="300" mass="32747">MLPTAETHSALLASQPVADHALLARAAWDRGTLLIDVPSTAPTLALTRSAHARTGPGALSHTQFFFADVAPGLLMLEAGVFLWTRLPGRPAELLLRRARSANTRYPDRLIEPSMPCAAPPLETMRAALSGQVLLIALGEEQARMIRPRMDYDDAFDLSRDVTAGRALGKALAHGHLRLPRQHETGLMHAPPLDIPCAPVVDDLALHQPVSMTIAGRPHAHFRAISHRWQEEGVRAVTLRRSLMLDLPAWTRELVALDPVTGDPLIGLDRETLRCEAGPFRLSSGLQHYARTCFSWPAASA</sequence>
<accession>A0ABS1D9H4</accession>
<dbReference type="Proteomes" id="UP001296873">
    <property type="component" value="Unassembled WGS sequence"/>
</dbReference>